<dbReference type="AlphaFoldDB" id="A0A0C3BCX6"/>
<evidence type="ECO:0000313" key="3">
    <source>
        <dbReference type="Proteomes" id="UP000053424"/>
    </source>
</evidence>
<evidence type="ECO:0000313" key="2">
    <source>
        <dbReference type="EMBL" id="KIM34665.1"/>
    </source>
</evidence>
<gene>
    <name evidence="2" type="ORF">M413DRAFT_135480</name>
</gene>
<dbReference type="Proteomes" id="UP000053424">
    <property type="component" value="Unassembled WGS sequence"/>
</dbReference>
<evidence type="ECO:0000256" key="1">
    <source>
        <dbReference type="SAM" id="SignalP"/>
    </source>
</evidence>
<protein>
    <submittedName>
        <fullName evidence="2">Uncharacterized protein</fullName>
    </submittedName>
</protein>
<organism evidence="2 3">
    <name type="scientific">Hebeloma cylindrosporum</name>
    <dbReference type="NCBI Taxonomy" id="76867"/>
    <lineage>
        <taxon>Eukaryota</taxon>
        <taxon>Fungi</taxon>
        <taxon>Dikarya</taxon>
        <taxon>Basidiomycota</taxon>
        <taxon>Agaricomycotina</taxon>
        <taxon>Agaricomycetes</taxon>
        <taxon>Agaricomycetidae</taxon>
        <taxon>Agaricales</taxon>
        <taxon>Agaricineae</taxon>
        <taxon>Hymenogastraceae</taxon>
        <taxon>Hebeloma</taxon>
    </lineage>
</organism>
<dbReference type="HOGENOM" id="CLU_2654757_0_0_1"/>
<accession>A0A0C3BCX6</accession>
<dbReference type="EMBL" id="KN831885">
    <property type="protein sequence ID" value="KIM34665.1"/>
    <property type="molecule type" value="Genomic_DNA"/>
</dbReference>
<feature type="signal peptide" evidence="1">
    <location>
        <begin position="1"/>
        <end position="16"/>
    </location>
</feature>
<name>A0A0C3BCX6_HEBCY</name>
<feature type="chain" id="PRO_5002161696" evidence="1">
    <location>
        <begin position="17"/>
        <end position="76"/>
    </location>
</feature>
<keyword evidence="1" id="KW-0732">Signal</keyword>
<keyword evidence="3" id="KW-1185">Reference proteome</keyword>
<reference evidence="2 3" key="1">
    <citation type="submission" date="2014-04" db="EMBL/GenBank/DDBJ databases">
        <authorList>
            <consortium name="DOE Joint Genome Institute"/>
            <person name="Kuo A."/>
            <person name="Gay G."/>
            <person name="Dore J."/>
            <person name="Kohler A."/>
            <person name="Nagy L.G."/>
            <person name="Floudas D."/>
            <person name="Copeland A."/>
            <person name="Barry K.W."/>
            <person name="Cichocki N."/>
            <person name="Veneault-Fourrey C."/>
            <person name="LaButti K."/>
            <person name="Lindquist E.A."/>
            <person name="Lipzen A."/>
            <person name="Lundell T."/>
            <person name="Morin E."/>
            <person name="Murat C."/>
            <person name="Sun H."/>
            <person name="Tunlid A."/>
            <person name="Henrissat B."/>
            <person name="Grigoriev I.V."/>
            <person name="Hibbett D.S."/>
            <person name="Martin F."/>
            <person name="Nordberg H.P."/>
            <person name="Cantor M.N."/>
            <person name="Hua S.X."/>
        </authorList>
    </citation>
    <scope>NUCLEOTIDE SEQUENCE [LARGE SCALE GENOMIC DNA]</scope>
    <source>
        <strain evidence="3">h7</strain>
    </source>
</reference>
<sequence>MWGGCSWNDIWMGGRALTTWSLLLPYHRTPPSRRTSKPSWSGLRHHKHTSPYFPLSNFPSFMDQCSTISLIRGWSQ</sequence>
<reference evidence="3" key="2">
    <citation type="submission" date="2015-01" db="EMBL/GenBank/DDBJ databases">
        <title>Evolutionary Origins and Diversification of the Mycorrhizal Mutualists.</title>
        <authorList>
            <consortium name="DOE Joint Genome Institute"/>
            <consortium name="Mycorrhizal Genomics Consortium"/>
            <person name="Kohler A."/>
            <person name="Kuo A."/>
            <person name="Nagy L.G."/>
            <person name="Floudas D."/>
            <person name="Copeland A."/>
            <person name="Barry K.W."/>
            <person name="Cichocki N."/>
            <person name="Veneault-Fourrey C."/>
            <person name="LaButti K."/>
            <person name="Lindquist E.A."/>
            <person name="Lipzen A."/>
            <person name="Lundell T."/>
            <person name="Morin E."/>
            <person name="Murat C."/>
            <person name="Riley R."/>
            <person name="Ohm R."/>
            <person name="Sun H."/>
            <person name="Tunlid A."/>
            <person name="Henrissat B."/>
            <person name="Grigoriev I.V."/>
            <person name="Hibbett D.S."/>
            <person name="Martin F."/>
        </authorList>
    </citation>
    <scope>NUCLEOTIDE SEQUENCE [LARGE SCALE GENOMIC DNA]</scope>
    <source>
        <strain evidence="3">h7</strain>
    </source>
</reference>
<proteinExistence type="predicted"/>